<feature type="compositionally biased region" description="Polar residues" evidence="1">
    <location>
        <begin position="355"/>
        <end position="375"/>
    </location>
</feature>
<evidence type="ECO:0000313" key="3">
    <source>
        <dbReference type="Proteomes" id="UP000031668"/>
    </source>
</evidence>
<comment type="caution">
    <text evidence="2">The sequence shown here is derived from an EMBL/GenBank/DDBJ whole genome shotgun (WGS) entry which is preliminary data.</text>
</comment>
<keyword evidence="3" id="KW-1185">Reference proteome</keyword>
<organism evidence="2 3">
    <name type="scientific">Thelohanellus kitauei</name>
    <name type="common">Myxosporean</name>
    <dbReference type="NCBI Taxonomy" id="669202"/>
    <lineage>
        <taxon>Eukaryota</taxon>
        <taxon>Metazoa</taxon>
        <taxon>Cnidaria</taxon>
        <taxon>Myxozoa</taxon>
        <taxon>Myxosporea</taxon>
        <taxon>Bivalvulida</taxon>
        <taxon>Platysporina</taxon>
        <taxon>Myxobolidae</taxon>
        <taxon>Thelohanellus</taxon>
    </lineage>
</organism>
<protein>
    <submittedName>
        <fullName evidence="2">Uncharacterized protein</fullName>
    </submittedName>
</protein>
<dbReference type="Proteomes" id="UP000031668">
    <property type="component" value="Unassembled WGS sequence"/>
</dbReference>
<feature type="compositionally biased region" description="Low complexity" evidence="1">
    <location>
        <begin position="220"/>
        <end position="235"/>
    </location>
</feature>
<feature type="compositionally biased region" description="Polar residues" evidence="1">
    <location>
        <begin position="127"/>
        <end position="144"/>
    </location>
</feature>
<name>A0A0C2IEI0_THEKT</name>
<feature type="region of interest" description="Disordered" evidence="1">
    <location>
        <begin position="1"/>
        <end position="79"/>
    </location>
</feature>
<gene>
    <name evidence="2" type="ORF">RF11_06209</name>
</gene>
<dbReference type="EMBL" id="JWZT01004623">
    <property type="protein sequence ID" value="KII63673.1"/>
    <property type="molecule type" value="Genomic_DNA"/>
</dbReference>
<evidence type="ECO:0000256" key="1">
    <source>
        <dbReference type="SAM" id="MobiDB-lite"/>
    </source>
</evidence>
<feature type="region of interest" description="Disordered" evidence="1">
    <location>
        <begin position="115"/>
        <end position="157"/>
    </location>
</feature>
<dbReference type="AlphaFoldDB" id="A0A0C2IEI0"/>
<feature type="compositionally biased region" description="Basic and acidic residues" evidence="1">
    <location>
        <begin position="37"/>
        <end position="70"/>
    </location>
</feature>
<dbReference type="OrthoDB" id="10571823at2759"/>
<reference evidence="2 3" key="1">
    <citation type="journal article" date="2014" name="Genome Biol. Evol.">
        <title>The genome of the myxosporean Thelohanellus kitauei shows adaptations to nutrient acquisition within its fish host.</title>
        <authorList>
            <person name="Yang Y."/>
            <person name="Xiong J."/>
            <person name="Zhou Z."/>
            <person name="Huo F."/>
            <person name="Miao W."/>
            <person name="Ran C."/>
            <person name="Liu Y."/>
            <person name="Zhang J."/>
            <person name="Feng J."/>
            <person name="Wang M."/>
            <person name="Wang M."/>
            <person name="Wang L."/>
            <person name="Yao B."/>
        </authorList>
    </citation>
    <scope>NUCLEOTIDE SEQUENCE [LARGE SCALE GENOMIC DNA]</scope>
    <source>
        <strain evidence="2">Wuqing</strain>
    </source>
</reference>
<proteinExistence type="predicted"/>
<feature type="compositionally biased region" description="Basic and acidic residues" evidence="1">
    <location>
        <begin position="13"/>
        <end position="30"/>
    </location>
</feature>
<feature type="compositionally biased region" description="Polar residues" evidence="1">
    <location>
        <begin position="203"/>
        <end position="219"/>
    </location>
</feature>
<evidence type="ECO:0000313" key="2">
    <source>
        <dbReference type="EMBL" id="KII63673.1"/>
    </source>
</evidence>
<feature type="compositionally biased region" description="Polar residues" evidence="1">
    <location>
        <begin position="305"/>
        <end position="342"/>
    </location>
</feature>
<accession>A0A0C2IEI0</accession>
<feature type="region of interest" description="Disordered" evidence="1">
    <location>
        <begin position="169"/>
        <end position="380"/>
    </location>
</feature>
<sequence length="674" mass="74394">MSQTTPNSKRNRRGVEDDNTHIEAASDHSGQHSGYLVDREVLKNPKLPIEKRDKINKARNFHGEPEHPEYMSEGGEVEEGKYIDQMSDLSGFSTGPDYEIDLENAGQQQQGLFMDNSGAENMEESRGLTQGQDFYSSFKSTPTSGGDIVQDAGGRASLDYSGGSGGFHAHSMKPSFNEEELYSSQSDQGGYGSGGTGSRYSRFGQTNSNGPSSHKSFGGQSFDQKNSQSSQDSSNEAMQNGPPAMQHFMPGEDMNWQSIRQGGSGRNGKPTEYSYSETDGNARIHNRPSPKLTFGGQSFDEKPSHTSSQANIHTAQGGSPTVNQQTQDKPTLQMSTLQSQAMQAKENKKTPLYPTGQSTGSIPNNINLNIQDTPQSPKPVMLPATNPSVKPPSQPLDSQIPVIMQPQLLPAVPGISPTPIQIQLPPSPYDPGPDIEVVLDCTTCVKSDPCWTICNKSKGDSDEIVDNCCANSVLSVPSLCPPCPTIDTTNCQVMATEFDVFNEMYYILEVGLRELFKPEMAQTGSPAFERIRKLCQSFVLRVYHDHPYYHETRVKSIKNSKDYSIVSMLIRFTQSSLKNIAPLYKAFMCKCGCDYFYLDLFFKLVAANVTDIYEFCPKECFQTSTSECGASSQCHGCCANNYPPSFLVQKVPNMIGKQRFHLFHRLFRFHSCLQ</sequence>